<evidence type="ECO:0000313" key="3">
    <source>
        <dbReference type="EMBL" id="KZV81006.1"/>
    </source>
</evidence>
<keyword evidence="4" id="KW-1185">Reference proteome</keyword>
<dbReference type="Gene3D" id="3.30.2040.10">
    <property type="entry name" value="PSTPO5379-like domain"/>
    <property type="match status" value="1"/>
</dbReference>
<evidence type="ECO:0000256" key="1">
    <source>
        <dbReference type="ARBA" id="ARBA00007896"/>
    </source>
</evidence>
<dbReference type="Pfam" id="PF07286">
    <property type="entry name" value="D-Glu_cyclase"/>
    <property type="match status" value="1"/>
</dbReference>
<dbReference type="AlphaFoldDB" id="A0A165BPA1"/>
<dbReference type="SUPFAM" id="SSF160920">
    <property type="entry name" value="PSTPO5379-like"/>
    <property type="match status" value="1"/>
</dbReference>
<name>A0A165BPA1_EXIGL</name>
<proteinExistence type="inferred from homology"/>
<dbReference type="GO" id="GO:0047820">
    <property type="term" value="F:D-glutamate cyclase activity"/>
    <property type="evidence" value="ECO:0007669"/>
    <property type="project" value="TreeGrafter"/>
</dbReference>
<reference evidence="3 4" key="1">
    <citation type="journal article" date="2016" name="Mol. Biol. Evol.">
        <title>Comparative Genomics of Early-Diverging Mushroom-Forming Fungi Provides Insights into the Origins of Lignocellulose Decay Capabilities.</title>
        <authorList>
            <person name="Nagy L.G."/>
            <person name="Riley R."/>
            <person name="Tritt A."/>
            <person name="Adam C."/>
            <person name="Daum C."/>
            <person name="Floudas D."/>
            <person name="Sun H."/>
            <person name="Yadav J.S."/>
            <person name="Pangilinan J."/>
            <person name="Larsson K.H."/>
            <person name="Matsuura K."/>
            <person name="Barry K."/>
            <person name="Labutti K."/>
            <person name="Kuo R."/>
            <person name="Ohm R.A."/>
            <person name="Bhattacharya S.S."/>
            <person name="Shirouzu T."/>
            <person name="Yoshinaga Y."/>
            <person name="Martin F.M."/>
            <person name="Grigoriev I.V."/>
            <person name="Hibbett D.S."/>
        </authorList>
    </citation>
    <scope>NUCLEOTIDE SEQUENCE [LARGE SCALE GENOMIC DNA]</scope>
    <source>
        <strain evidence="3 4">HHB12029</strain>
    </source>
</reference>
<comment type="similarity">
    <text evidence="1">Belongs to the D-glutamate cyclase family.</text>
</comment>
<protein>
    <submittedName>
        <fullName evidence="3">DUF1445 domain-containing protein</fullName>
    </submittedName>
</protein>
<dbReference type="InterPro" id="IPR038021">
    <property type="entry name" value="Putative_hydro-lyase"/>
</dbReference>
<dbReference type="InParanoid" id="A0A165BPA1"/>
<dbReference type="OrthoDB" id="10262538at2759"/>
<evidence type="ECO:0000256" key="2">
    <source>
        <dbReference type="ARBA" id="ARBA00023239"/>
    </source>
</evidence>
<dbReference type="EMBL" id="KV426428">
    <property type="protein sequence ID" value="KZV81006.1"/>
    <property type="molecule type" value="Genomic_DNA"/>
</dbReference>
<keyword evidence="2" id="KW-0456">Lyase</keyword>
<gene>
    <name evidence="3" type="ORF">EXIGLDRAFT_629234</name>
</gene>
<dbReference type="GO" id="GO:0006536">
    <property type="term" value="P:glutamate metabolic process"/>
    <property type="evidence" value="ECO:0007669"/>
    <property type="project" value="TreeGrafter"/>
</dbReference>
<sequence length="297" mass="31723">MSLPLPQVATAAQVRAAARANAILSTSGLAPGYIQANLIVLPSRFAQDFRTLCARNPVPCPLLAESAYVGSYSALKSWISGITDEQLAGDLDIRTDAPRYNVYEGGTLVQSHVEDITSTWTPDHVAFLVGCSYSFEAALTAAALPPRHTVLDRVVPMYRSSLPLLPAGVFGGNKATFVVSMRPYPRSQIRTVRDVTRPYITTHGEPIAWGWDAVKALGIEDVNVPDWGEAPATTDGAPLVPGDEENIPVFWGCGVTPQEAVMRAQLPGIVMGHAPGHMIVLDVKDSDVLPAIASNAK</sequence>
<accession>A0A165BPA1</accession>
<dbReference type="FunFam" id="3.30.2040.10:FF:000001">
    <property type="entry name" value="D-glutamate cyclase, mitochondrial"/>
    <property type="match status" value="1"/>
</dbReference>
<organism evidence="3 4">
    <name type="scientific">Exidia glandulosa HHB12029</name>
    <dbReference type="NCBI Taxonomy" id="1314781"/>
    <lineage>
        <taxon>Eukaryota</taxon>
        <taxon>Fungi</taxon>
        <taxon>Dikarya</taxon>
        <taxon>Basidiomycota</taxon>
        <taxon>Agaricomycotina</taxon>
        <taxon>Agaricomycetes</taxon>
        <taxon>Auriculariales</taxon>
        <taxon>Exidiaceae</taxon>
        <taxon>Exidia</taxon>
    </lineage>
</organism>
<dbReference type="PANTHER" id="PTHR32022">
    <property type="entry name" value="D-GLUTAMATE CYCLASE, MITOCHONDRIAL"/>
    <property type="match status" value="1"/>
</dbReference>
<dbReference type="Gene3D" id="3.40.1640.10">
    <property type="entry name" value="PSTPO5379-like"/>
    <property type="match status" value="1"/>
</dbReference>
<dbReference type="InterPro" id="IPR009906">
    <property type="entry name" value="D-Glu_cyclase"/>
</dbReference>
<dbReference type="STRING" id="1314781.A0A165BPA1"/>
<dbReference type="PANTHER" id="PTHR32022:SF10">
    <property type="entry name" value="D-GLUTAMATE CYCLASE, MITOCHONDRIAL"/>
    <property type="match status" value="1"/>
</dbReference>
<dbReference type="Proteomes" id="UP000077266">
    <property type="component" value="Unassembled WGS sequence"/>
</dbReference>
<evidence type="ECO:0000313" key="4">
    <source>
        <dbReference type="Proteomes" id="UP000077266"/>
    </source>
</evidence>